<sequence>MVSKKDIIIGYTAQLLNVGSGIIILPALLIFLSKEELGLWYIFSAMYGLILLLEVGFQPTISRQSAYICDGAVELRAFDLPEKKSNYPNIDLFCDLFWASKKIYMSIAILSFFLLSLIGSGYLISLKIDVDYSYVITAWLVYSISAIINFYFGYYNGLLLGMGEITNVNMITSVSKFLMVVFTVIFLWCGAELYSVGIASLLSCIINRILISRLFNKIIRYKFCLKNGVDRRRKNSLAMRVVWSGAWRLGLVQLGTFVILKGNQFIAATFIGVDAAGVYGLTSQVLLLIFTVSSLLGYLQLPKMNSLQLNNNLEKLRDVYSLSVLSLWFIFISATVGFYFFGIPILRAINSTSSIIDAPWFFLFAFILLLEANHGISGSYLTTLNKIPFLTANLISGFFVISLSIILVKYYNLGIYGLIMGQGIVQLAFNNWYWPLLARKHLKLTRCNLLYRGFLLMRNISKLKRE</sequence>
<gene>
    <name evidence="8" type="ORF">LY16_01600</name>
    <name evidence="7" type="ORF">XDD1_0170</name>
</gene>
<dbReference type="OrthoDB" id="2864264at2"/>
<feature type="transmembrane region" description="Helical" evidence="6">
    <location>
        <begin position="266"/>
        <end position="299"/>
    </location>
</feature>
<evidence type="ECO:0000313" key="7">
    <source>
        <dbReference type="EMBL" id="CDG15881.1"/>
    </source>
</evidence>
<dbReference type="HOGENOM" id="CLU_044198_0_0_6"/>
<dbReference type="InterPro" id="IPR050833">
    <property type="entry name" value="Poly_Biosynth_Transport"/>
</dbReference>
<dbReference type="EMBL" id="VNHN01000021">
    <property type="protein sequence ID" value="TYP07804.1"/>
    <property type="molecule type" value="Genomic_DNA"/>
</dbReference>
<dbReference type="PANTHER" id="PTHR30250:SF26">
    <property type="entry name" value="PSMA PROTEIN"/>
    <property type="match status" value="1"/>
</dbReference>
<feature type="transmembrane region" description="Helical" evidence="6">
    <location>
        <begin position="388"/>
        <end position="407"/>
    </location>
</feature>
<dbReference type="NCBIfam" id="NF041503">
    <property type="entry name" value="WZX_like"/>
    <property type="match status" value="1"/>
</dbReference>
<evidence type="ECO:0000256" key="3">
    <source>
        <dbReference type="ARBA" id="ARBA00022692"/>
    </source>
</evidence>
<dbReference type="AlphaFoldDB" id="A0A068QMX3"/>
<dbReference type="GO" id="GO:0005886">
    <property type="term" value="C:plasma membrane"/>
    <property type="evidence" value="ECO:0007669"/>
    <property type="project" value="UniProtKB-SubCell"/>
</dbReference>
<feature type="transmembrane region" description="Helical" evidence="6">
    <location>
        <begin position="38"/>
        <end position="57"/>
    </location>
</feature>
<name>A0A068QMX3_9GAMM</name>
<keyword evidence="5 6" id="KW-0472">Membrane</keyword>
<keyword evidence="4 6" id="KW-1133">Transmembrane helix</keyword>
<reference evidence="7 9" key="1">
    <citation type="submission" date="2013-07" db="EMBL/GenBank/DDBJ databases">
        <authorList>
            <person name="Genoscope - CEA"/>
        </authorList>
    </citation>
    <scope>NUCLEOTIDE SEQUENCE [LARGE SCALE GENOMIC DNA]</scope>
    <source>
        <strain evidence="7">FRM16</strain>
        <strain evidence="9">FRM16 / DSM 17909</strain>
    </source>
</reference>
<feature type="transmembrane region" description="Helical" evidence="6">
    <location>
        <begin position="136"/>
        <end position="155"/>
    </location>
</feature>
<feature type="transmembrane region" description="Helical" evidence="6">
    <location>
        <begin position="413"/>
        <end position="434"/>
    </location>
</feature>
<feature type="transmembrane region" description="Helical" evidence="6">
    <location>
        <begin position="319"/>
        <end position="346"/>
    </location>
</feature>
<dbReference type="PANTHER" id="PTHR30250">
    <property type="entry name" value="PST FAMILY PREDICTED COLANIC ACID TRANSPORTER"/>
    <property type="match status" value="1"/>
</dbReference>
<accession>A0A068QMX3</accession>
<dbReference type="Proteomes" id="UP000324170">
    <property type="component" value="Unassembled WGS sequence"/>
</dbReference>
<evidence type="ECO:0000313" key="8">
    <source>
        <dbReference type="EMBL" id="TYP07804.1"/>
    </source>
</evidence>
<evidence type="ECO:0000256" key="2">
    <source>
        <dbReference type="ARBA" id="ARBA00022475"/>
    </source>
</evidence>
<dbReference type="KEGG" id="xdo:XDD1_0170"/>
<evidence type="ECO:0000256" key="6">
    <source>
        <dbReference type="SAM" id="Phobius"/>
    </source>
</evidence>
<feature type="transmembrane region" description="Helical" evidence="6">
    <location>
        <begin position="237"/>
        <end position="260"/>
    </location>
</feature>
<dbReference type="Proteomes" id="UP000032721">
    <property type="component" value="Chromosome"/>
</dbReference>
<feature type="transmembrane region" description="Helical" evidence="6">
    <location>
        <begin position="7"/>
        <end position="32"/>
    </location>
</feature>
<dbReference type="STRING" id="351671.XDD1_0170"/>
<keyword evidence="2" id="KW-1003">Cell membrane</keyword>
<evidence type="ECO:0000256" key="4">
    <source>
        <dbReference type="ARBA" id="ARBA00022989"/>
    </source>
</evidence>
<evidence type="ECO:0000256" key="5">
    <source>
        <dbReference type="ARBA" id="ARBA00023136"/>
    </source>
</evidence>
<keyword evidence="10" id="KW-1185">Reference proteome</keyword>
<evidence type="ECO:0000313" key="10">
    <source>
        <dbReference type="Proteomes" id="UP000324170"/>
    </source>
</evidence>
<keyword evidence="3 6" id="KW-0812">Transmembrane</keyword>
<dbReference type="EMBL" id="FO704550">
    <property type="protein sequence ID" value="CDG15881.1"/>
    <property type="molecule type" value="Genomic_DNA"/>
</dbReference>
<evidence type="ECO:0000313" key="9">
    <source>
        <dbReference type="Proteomes" id="UP000032721"/>
    </source>
</evidence>
<feature type="transmembrane region" description="Helical" evidence="6">
    <location>
        <begin position="103"/>
        <end position="124"/>
    </location>
</feature>
<dbReference type="RefSeq" id="WP_045967928.1">
    <property type="nucleotide sequence ID" value="NZ_CAWMED010000001.1"/>
</dbReference>
<feature type="transmembrane region" description="Helical" evidence="6">
    <location>
        <begin position="194"/>
        <end position="216"/>
    </location>
</feature>
<comment type="subcellular location">
    <subcellularLocation>
        <location evidence="1">Cell membrane</location>
        <topology evidence="1">Multi-pass membrane protein</topology>
    </subcellularLocation>
</comment>
<feature type="transmembrane region" description="Helical" evidence="6">
    <location>
        <begin position="358"/>
        <end position="376"/>
    </location>
</feature>
<reference evidence="8 10" key="2">
    <citation type="submission" date="2019-07" db="EMBL/GenBank/DDBJ databases">
        <title>Genomic Encyclopedia of Type Strains, Phase I: the one thousand microbial genomes (KMG-I) project.</title>
        <authorList>
            <person name="Kyrpides N."/>
        </authorList>
    </citation>
    <scope>NUCLEOTIDE SEQUENCE [LARGE SCALE GENOMIC DNA]</scope>
    <source>
        <strain evidence="8 10">DSM 17909</strain>
    </source>
</reference>
<dbReference type="InterPro" id="IPR048122">
    <property type="entry name" value="WZX-like"/>
</dbReference>
<organism evidence="7 9">
    <name type="scientific">Xenorhabdus doucetiae</name>
    <dbReference type="NCBI Taxonomy" id="351671"/>
    <lineage>
        <taxon>Bacteria</taxon>
        <taxon>Pseudomonadati</taxon>
        <taxon>Pseudomonadota</taxon>
        <taxon>Gammaproteobacteria</taxon>
        <taxon>Enterobacterales</taxon>
        <taxon>Morganellaceae</taxon>
        <taxon>Xenorhabdus</taxon>
    </lineage>
</organism>
<protein>
    <submittedName>
        <fullName evidence="8">O-antigen/teichoic acid export membrane protein</fullName>
    </submittedName>
    <submittedName>
        <fullName evidence="7">Putative O-antigen flippase</fullName>
    </submittedName>
</protein>
<proteinExistence type="predicted"/>
<evidence type="ECO:0000256" key="1">
    <source>
        <dbReference type="ARBA" id="ARBA00004651"/>
    </source>
</evidence>